<keyword evidence="3" id="KW-1185">Reference proteome</keyword>
<sequence>MLLAVFASWLAVQVAAAEARTPPPAASVEVTILAQNPTVARRRGSVLTVGRRTYRTIGCGNARPDDCIEYRLDAVFPGGIVGIEVTYYEGGGYLLTDGLTEIPVGERPLLSPDRRYLLAAHFAEAHVPSIGVTLIPVTPGESGDRLVPVRSISPAALVDYRDVRWLTPSCAGFLAADPRTGWGDEKVSRWYLVDARPEWRLTTVHDPACGAAD</sequence>
<evidence type="ECO:0000256" key="1">
    <source>
        <dbReference type="SAM" id="SignalP"/>
    </source>
</evidence>
<keyword evidence="1" id="KW-0732">Signal</keyword>
<name>A0ABW4NCD1_9SPHN</name>
<reference evidence="3" key="1">
    <citation type="journal article" date="2019" name="Int. J. Syst. Evol. Microbiol.">
        <title>The Global Catalogue of Microorganisms (GCM) 10K type strain sequencing project: providing services to taxonomists for standard genome sequencing and annotation.</title>
        <authorList>
            <consortium name="The Broad Institute Genomics Platform"/>
            <consortium name="The Broad Institute Genome Sequencing Center for Infectious Disease"/>
            <person name="Wu L."/>
            <person name="Ma J."/>
        </authorList>
    </citation>
    <scope>NUCLEOTIDE SEQUENCE [LARGE SCALE GENOMIC DNA]</scope>
    <source>
        <strain evidence="3">Q85</strain>
    </source>
</reference>
<evidence type="ECO:0000313" key="3">
    <source>
        <dbReference type="Proteomes" id="UP001597283"/>
    </source>
</evidence>
<dbReference type="Proteomes" id="UP001597283">
    <property type="component" value="Unassembled WGS sequence"/>
</dbReference>
<dbReference type="RefSeq" id="WP_380940164.1">
    <property type="nucleotide sequence ID" value="NZ_JBHUFC010000003.1"/>
</dbReference>
<accession>A0ABW4NCD1</accession>
<feature type="signal peptide" evidence="1">
    <location>
        <begin position="1"/>
        <end position="16"/>
    </location>
</feature>
<protein>
    <submittedName>
        <fullName evidence="2">Uncharacterized protein</fullName>
    </submittedName>
</protein>
<feature type="chain" id="PRO_5045772579" evidence="1">
    <location>
        <begin position="17"/>
        <end position="213"/>
    </location>
</feature>
<dbReference type="EMBL" id="JBHUFC010000003">
    <property type="protein sequence ID" value="MFD1787802.1"/>
    <property type="molecule type" value="Genomic_DNA"/>
</dbReference>
<comment type="caution">
    <text evidence="2">The sequence shown here is derived from an EMBL/GenBank/DDBJ whole genome shotgun (WGS) entry which is preliminary data.</text>
</comment>
<gene>
    <name evidence="2" type="ORF">ACFSC3_09465</name>
</gene>
<proteinExistence type="predicted"/>
<organism evidence="2 3">
    <name type="scientific">Sphingomonas floccifaciens</name>
    <dbReference type="NCBI Taxonomy" id="1844115"/>
    <lineage>
        <taxon>Bacteria</taxon>
        <taxon>Pseudomonadati</taxon>
        <taxon>Pseudomonadota</taxon>
        <taxon>Alphaproteobacteria</taxon>
        <taxon>Sphingomonadales</taxon>
        <taxon>Sphingomonadaceae</taxon>
        <taxon>Sphingomonas</taxon>
    </lineage>
</organism>
<evidence type="ECO:0000313" key="2">
    <source>
        <dbReference type="EMBL" id="MFD1787802.1"/>
    </source>
</evidence>